<evidence type="ECO:0000313" key="2">
    <source>
        <dbReference type="Proteomes" id="UP001631957"/>
    </source>
</evidence>
<gene>
    <name evidence="1" type="ORF">ACKI18_13120</name>
</gene>
<reference evidence="1 2" key="1">
    <citation type="submission" date="2024-12" db="EMBL/GenBank/DDBJ databases">
        <title>Forecasting of Potato common scab and diversities of Pathogenic streptomyces spp. in china.</title>
        <authorList>
            <person name="Handique U."/>
            <person name="Wu J."/>
        </authorList>
    </citation>
    <scope>NUCLEOTIDE SEQUENCE [LARGE SCALE GENOMIC DNA]</scope>
    <source>
        <strain evidence="1 2">ZRIMU1530</strain>
    </source>
</reference>
<organism evidence="1 2">
    <name type="scientific">Streptomyces niveiscabiei</name>
    <dbReference type="NCBI Taxonomy" id="164115"/>
    <lineage>
        <taxon>Bacteria</taxon>
        <taxon>Bacillati</taxon>
        <taxon>Actinomycetota</taxon>
        <taxon>Actinomycetes</taxon>
        <taxon>Kitasatosporales</taxon>
        <taxon>Streptomycetaceae</taxon>
        <taxon>Streptomyces</taxon>
    </lineage>
</organism>
<name>A0ABW9HRL0_9ACTN</name>
<sequence length="70" mass="7923">MEELESQVAELMVWLEPERERLSRLVITRETAGELLARMTADDQGETVRDTPPSVAEVAAGAWSRELRHC</sequence>
<accession>A0ABW9HRL0</accession>
<comment type="caution">
    <text evidence="1">The sequence shown here is derived from an EMBL/GenBank/DDBJ whole genome shotgun (WGS) entry which is preliminary data.</text>
</comment>
<evidence type="ECO:0000313" key="1">
    <source>
        <dbReference type="EMBL" id="MFM9609645.1"/>
    </source>
</evidence>
<dbReference type="EMBL" id="JBJVNI010000006">
    <property type="protein sequence ID" value="MFM9609645.1"/>
    <property type="molecule type" value="Genomic_DNA"/>
</dbReference>
<protein>
    <submittedName>
        <fullName evidence="1">Uncharacterized protein</fullName>
    </submittedName>
</protein>
<proteinExistence type="predicted"/>
<keyword evidence="2" id="KW-1185">Reference proteome</keyword>
<dbReference type="Proteomes" id="UP001631957">
    <property type="component" value="Unassembled WGS sequence"/>
</dbReference>